<evidence type="ECO:0000256" key="5">
    <source>
        <dbReference type="ARBA" id="ARBA00023157"/>
    </source>
</evidence>
<dbReference type="GO" id="GO:0004867">
    <property type="term" value="F:serine-type endopeptidase inhibitor activity"/>
    <property type="evidence" value="ECO:0007669"/>
    <property type="project" value="UniProtKB-KW"/>
</dbReference>
<keyword evidence="8" id="KW-1185">Reference proteome</keyword>
<protein>
    <recommendedName>
        <fullName evidence="6">Kazal-like domain-containing protein</fullName>
    </recommendedName>
</protein>
<dbReference type="InterPro" id="IPR036058">
    <property type="entry name" value="Kazal_dom_sf"/>
</dbReference>
<feature type="domain" description="Kazal-like" evidence="6">
    <location>
        <begin position="149"/>
        <end position="206"/>
    </location>
</feature>
<dbReference type="SMART" id="SM00280">
    <property type="entry name" value="KAZAL"/>
    <property type="match status" value="1"/>
</dbReference>
<dbReference type="PANTHER" id="PTHR21312:SF28">
    <property type="entry name" value="OVOINHIBITOR-RELATED"/>
    <property type="match status" value="1"/>
</dbReference>
<dbReference type="SUPFAM" id="SSF100895">
    <property type="entry name" value="Kazal-type serine protease inhibitors"/>
    <property type="match status" value="1"/>
</dbReference>
<dbReference type="Gene3D" id="3.30.60.30">
    <property type="match status" value="1"/>
</dbReference>
<gene>
    <name evidence="7" type="primary">LOC104913261</name>
</gene>
<dbReference type="InParanoid" id="G1MZV7"/>
<evidence type="ECO:0000256" key="3">
    <source>
        <dbReference type="ARBA" id="ARBA00022690"/>
    </source>
</evidence>
<evidence type="ECO:0000313" key="7">
    <source>
        <dbReference type="Ensembl" id="ENSMGAP00000004619.3"/>
    </source>
</evidence>
<evidence type="ECO:0000256" key="4">
    <source>
        <dbReference type="ARBA" id="ARBA00022900"/>
    </source>
</evidence>
<comment type="subcellular location">
    <subcellularLocation>
        <location evidence="1">Secreted</location>
    </subcellularLocation>
</comment>
<reference evidence="7" key="2">
    <citation type="submission" date="2025-08" db="UniProtKB">
        <authorList>
            <consortium name="Ensembl"/>
        </authorList>
    </citation>
    <scope>IDENTIFICATION</scope>
</reference>
<evidence type="ECO:0000259" key="6">
    <source>
        <dbReference type="PROSITE" id="PS51465"/>
    </source>
</evidence>
<keyword evidence="4" id="KW-0722">Serine protease inhibitor</keyword>
<dbReference type="CDD" id="cd01327">
    <property type="entry name" value="KAZAL_PSTI"/>
    <property type="match status" value="1"/>
</dbReference>
<dbReference type="AlphaFoldDB" id="G1MZV7"/>
<dbReference type="GeneTree" id="ENSGT00530000064228"/>
<keyword evidence="3" id="KW-0646">Protease inhibitor</keyword>
<name>G1MZV7_MELGA</name>
<dbReference type="Ensembl" id="ENSMGAT00000005339.3">
    <property type="protein sequence ID" value="ENSMGAP00000004619.3"/>
    <property type="gene ID" value="ENSMGAG00000004783.3"/>
</dbReference>
<dbReference type="PROSITE" id="PS51465">
    <property type="entry name" value="KAZAL_2"/>
    <property type="match status" value="1"/>
</dbReference>
<evidence type="ECO:0000256" key="1">
    <source>
        <dbReference type="ARBA" id="ARBA00004613"/>
    </source>
</evidence>
<dbReference type="Bgee" id="ENSMGAG00000004783">
    <property type="expression patterns" value="Expressed in pancreas and 13 other cell types or tissues"/>
</dbReference>
<dbReference type="PANTHER" id="PTHR21312">
    <property type="entry name" value="SERINE PROTEASE INHIBITOR"/>
    <property type="match status" value="1"/>
</dbReference>
<reference evidence="7" key="3">
    <citation type="submission" date="2025-09" db="UniProtKB">
        <authorList>
            <consortium name="Ensembl"/>
        </authorList>
    </citation>
    <scope>IDENTIFICATION</scope>
</reference>
<dbReference type="HOGENOM" id="CLU_169765_6_0_1"/>
<evidence type="ECO:0000256" key="2">
    <source>
        <dbReference type="ARBA" id="ARBA00022525"/>
    </source>
</evidence>
<proteinExistence type="predicted"/>
<accession>G1MZV7</accession>
<dbReference type="Pfam" id="PF00050">
    <property type="entry name" value="Kazal_1"/>
    <property type="match status" value="1"/>
</dbReference>
<dbReference type="InterPro" id="IPR002350">
    <property type="entry name" value="Kazal_dom"/>
</dbReference>
<organism evidence="7 8">
    <name type="scientific">Meleagris gallopavo</name>
    <name type="common">Wild turkey</name>
    <dbReference type="NCBI Taxonomy" id="9103"/>
    <lineage>
        <taxon>Eukaryota</taxon>
        <taxon>Metazoa</taxon>
        <taxon>Chordata</taxon>
        <taxon>Craniata</taxon>
        <taxon>Vertebrata</taxon>
        <taxon>Euteleostomi</taxon>
        <taxon>Archelosauria</taxon>
        <taxon>Archosauria</taxon>
        <taxon>Dinosauria</taxon>
        <taxon>Saurischia</taxon>
        <taxon>Theropoda</taxon>
        <taxon>Coelurosauria</taxon>
        <taxon>Aves</taxon>
        <taxon>Neognathae</taxon>
        <taxon>Galloanserae</taxon>
        <taxon>Galliformes</taxon>
        <taxon>Phasianidae</taxon>
        <taxon>Meleagridinae</taxon>
        <taxon>Meleagris</taxon>
    </lineage>
</organism>
<dbReference type="PROSITE" id="PS00282">
    <property type="entry name" value="KAZAL_1"/>
    <property type="match status" value="1"/>
</dbReference>
<sequence>MARGIQFMWAFPCFSDHFSSLALVQCHFFPAAPCTIFDSRIVTAIGTGGSDPCAICHLVLSLYFHCCHHDTVGWSRPWRVVPAMGKYKGLCTGGWRWHLSDPERCPLFPLCCLQSSITLTMKTSAVFLLLFLAIGFTQGNAEPDGAAGQGTEAACGNYDVRKGCTKNFDPICGTDDVLYSNECLLCVQNMQRHTNVRIKNRGKCQEPSPRSSSA</sequence>
<reference evidence="7 8" key="1">
    <citation type="journal article" date="2010" name="PLoS Biol.">
        <title>Multi-platform next-generation sequencing of the domestic turkey (Meleagris gallopavo): genome assembly and analysis.</title>
        <authorList>
            <person name="Dalloul R.A."/>
            <person name="Long J.A."/>
            <person name="Zimin A.V."/>
            <person name="Aslam L."/>
            <person name="Beal K."/>
            <person name="Blomberg L.A."/>
            <person name="Bouffard P."/>
            <person name="Burt D.W."/>
            <person name="Crasta O."/>
            <person name="Crooijmans R.P."/>
            <person name="Cooper K."/>
            <person name="Coulombe R.A."/>
            <person name="De S."/>
            <person name="Delany M.E."/>
            <person name="Dodgson J.B."/>
            <person name="Dong J.J."/>
            <person name="Evans C."/>
            <person name="Frederickson K.M."/>
            <person name="Flicek P."/>
            <person name="Florea L."/>
            <person name="Folkerts O."/>
            <person name="Groenen M.A."/>
            <person name="Harkins T.T."/>
            <person name="Herrero J."/>
            <person name="Hoffmann S."/>
            <person name="Megens H.J."/>
            <person name="Jiang A."/>
            <person name="de Jong P."/>
            <person name="Kaiser P."/>
            <person name="Kim H."/>
            <person name="Kim K.W."/>
            <person name="Kim S."/>
            <person name="Langenberger D."/>
            <person name="Lee M.K."/>
            <person name="Lee T."/>
            <person name="Mane S."/>
            <person name="Marcais G."/>
            <person name="Marz M."/>
            <person name="McElroy A.P."/>
            <person name="Modise T."/>
            <person name="Nefedov M."/>
            <person name="Notredame C."/>
            <person name="Paton I.R."/>
            <person name="Payne W.S."/>
            <person name="Pertea G."/>
            <person name="Prickett D."/>
            <person name="Puiu D."/>
            <person name="Qioa D."/>
            <person name="Raineri E."/>
            <person name="Ruffier M."/>
            <person name="Salzberg S.L."/>
            <person name="Schatz M.C."/>
            <person name="Scheuring C."/>
            <person name="Schmidt C.J."/>
            <person name="Schroeder S."/>
            <person name="Searle S.M."/>
            <person name="Smith E.J."/>
            <person name="Smith J."/>
            <person name="Sonstegard T.S."/>
            <person name="Stadler P.F."/>
            <person name="Tafer H."/>
            <person name="Tu Z.J."/>
            <person name="Van Tassell C.P."/>
            <person name="Vilella A.J."/>
            <person name="Williams K.P."/>
            <person name="Yorke J.A."/>
            <person name="Zhang L."/>
            <person name="Zhang H.B."/>
            <person name="Zhang X."/>
            <person name="Zhang Y."/>
            <person name="Reed K.M."/>
        </authorList>
    </citation>
    <scope>NUCLEOTIDE SEQUENCE [LARGE SCALE GENOMIC DNA]</scope>
</reference>
<dbReference type="Proteomes" id="UP000001645">
    <property type="component" value="Chromosome 15"/>
</dbReference>
<keyword evidence="2" id="KW-0964">Secreted</keyword>
<keyword evidence="5" id="KW-1015">Disulfide bond</keyword>
<dbReference type="GO" id="GO:0005576">
    <property type="term" value="C:extracellular region"/>
    <property type="evidence" value="ECO:0007669"/>
    <property type="project" value="UniProtKB-SubCell"/>
</dbReference>
<evidence type="ECO:0000313" key="8">
    <source>
        <dbReference type="Proteomes" id="UP000001645"/>
    </source>
</evidence>